<dbReference type="GO" id="GO:0004519">
    <property type="term" value="F:endonuclease activity"/>
    <property type="evidence" value="ECO:0007669"/>
    <property type="project" value="TreeGrafter"/>
</dbReference>
<dbReference type="GO" id="GO:0005634">
    <property type="term" value="C:nucleus"/>
    <property type="evidence" value="ECO:0007669"/>
    <property type="project" value="TreeGrafter"/>
</dbReference>
<feature type="region of interest" description="Disordered" evidence="1">
    <location>
        <begin position="92"/>
        <end position="116"/>
    </location>
</feature>
<dbReference type="InterPro" id="IPR058864">
    <property type="entry name" value="UBA_10"/>
</dbReference>
<feature type="compositionally biased region" description="Polar residues" evidence="1">
    <location>
        <begin position="92"/>
        <end position="103"/>
    </location>
</feature>
<dbReference type="OrthoDB" id="4080456at2759"/>
<evidence type="ECO:0000259" key="3">
    <source>
        <dbReference type="PROSITE" id="PS51140"/>
    </source>
</evidence>
<accession>A0A167VSD2</accession>
<dbReference type="InterPro" id="IPR052772">
    <property type="entry name" value="Endo/PolyKinase_Domain-Protein"/>
</dbReference>
<dbReference type="PROSITE" id="PS51140">
    <property type="entry name" value="CUE"/>
    <property type="match status" value="1"/>
</dbReference>
<dbReference type="InterPro" id="IPR003892">
    <property type="entry name" value="CUE"/>
</dbReference>
<dbReference type="Pfam" id="PF26286">
    <property type="entry name" value="UBA_10"/>
    <property type="match status" value="1"/>
</dbReference>
<dbReference type="GO" id="GO:0043130">
    <property type="term" value="F:ubiquitin binding"/>
    <property type="evidence" value="ECO:0007669"/>
    <property type="project" value="InterPro"/>
</dbReference>
<dbReference type="PANTHER" id="PTHR46535:SF1">
    <property type="entry name" value="NEDD4-BINDING PROTEIN 2"/>
    <property type="match status" value="1"/>
</dbReference>
<feature type="domain" description="Smr" evidence="2">
    <location>
        <begin position="462"/>
        <end position="545"/>
    </location>
</feature>
<dbReference type="SUPFAM" id="SSF46934">
    <property type="entry name" value="UBA-like"/>
    <property type="match status" value="1"/>
</dbReference>
<dbReference type="InterPro" id="IPR009060">
    <property type="entry name" value="UBA-like_sf"/>
</dbReference>
<feature type="region of interest" description="Disordered" evidence="1">
    <location>
        <begin position="343"/>
        <end position="370"/>
    </location>
</feature>
<evidence type="ECO:0000259" key="2">
    <source>
        <dbReference type="PROSITE" id="PS50828"/>
    </source>
</evidence>
<evidence type="ECO:0000313" key="5">
    <source>
        <dbReference type="Proteomes" id="UP000076744"/>
    </source>
</evidence>
<dbReference type="GeneID" id="30021099"/>
<dbReference type="EMBL" id="AZHB01000011">
    <property type="protein sequence ID" value="OAA62931.1"/>
    <property type="molecule type" value="Genomic_DNA"/>
</dbReference>
<feature type="compositionally biased region" description="Basic residues" evidence="1">
    <location>
        <begin position="194"/>
        <end position="206"/>
    </location>
</feature>
<name>A0A167VSD2_CORFA</name>
<organism evidence="4 5">
    <name type="scientific">Cordyceps fumosorosea (strain ARSEF 2679)</name>
    <name type="common">Isaria fumosorosea</name>
    <dbReference type="NCBI Taxonomy" id="1081104"/>
    <lineage>
        <taxon>Eukaryota</taxon>
        <taxon>Fungi</taxon>
        <taxon>Dikarya</taxon>
        <taxon>Ascomycota</taxon>
        <taxon>Pezizomycotina</taxon>
        <taxon>Sordariomycetes</taxon>
        <taxon>Hypocreomycetidae</taxon>
        <taxon>Hypocreales</taxon>
        <taxon>Cordycipitaceae</taxon>
        <taxon>Cordyceps</taxon>
    </lineage>
</organism>
<dbReference type="STRING" id="1081104.A0A167VSD2"/>
<dbReference type="RefSeq" id="XP_018704138.1">
    <property type="nucleotide sequence ID" value="XM_018848412.1"/>
</dbReference>
<protein>
    <submittedName>
        <fullName evidence="4">Smr domain protein</fullName>
    </submittedName>
</protein>
<dbReference type="PANTHER" id="PTHR46535">
    <property type="entry name" value="NEDD4-BINDING PROTEIN 2"/>
    <property type="match status" value="1"/>
</dbReference>
<dbReference type="InterPro" id="IPR036063">
    <property type="entry name" value="Smr_dom_sf"/>
</dbReference>
<gene>
    <name evidence="4" type="ORF">ISF_04807</name>
</gene>
<sequence length="545" mass="59443">MPQIERNEPFLQRLVESFRAFLDESVVRAVASDYELCKKPDFAAAIEVLQSLSENVVAEENSGFNPSGVAGFQDGESQDAIDAQTLTSATSLSQHLSGNQETNSTSSASTSDPADATWVAPRVTSFNNDSKEDKILQLHAMFPELKTFDVEYALKKYNNDFQSALDHLLNMQYLEETGQQTKGIDGFVQLKEPQKRKGKGKGRKRREPSPDTKNAVPAELIREAKEQSDIGYIAERFNLTFDSVSETYYEHDCSSPETVVALLDQRISQDPSLADDDSLLEAVTILSRKYRQVPENYLQAIVSATNSIIPFSDDLAQLVNKHFARSKKNKGQKLMLGNIMTPLPRDEIEGSTSPSPLGSPNRPAWALSPTKPATASSPLVAIAGAGGSFADAIKASQALQHARREASASAVHMHRKGASHGLYRQAAAYYAEQARGHARDAHAATSAAADLLVDEQSYGRSIDLHGVSVRDGTRIARQRAADWWAQLGEFKAQEARTSPLAIITGLGRHSAGGVSQLRRSVAAALLQDGWKMEVGTGQFIITGRR</sequence>
<dbReference type="Proteomes" id="UP000076744">
    <property type="component" value="Unassembled WGS sequence"/>
</dbReference>
<feature type="compositionally biased region" description="Low complexity" evidence="1">
    <location>
        <begin position="104"/>
        <end position="116"/>
    </location>
</feature>
<evidence type="ECO:0000256" key="1">
    <source>
        <dbReference type="SAM" id="MobiDB-lite"/>
    </source>
</evidence>
<dbReference type="InterPro" id="IPR002625">
    <property type="entry name" value="Smr_dom"/>
</dbReference>
<dbReference type="SMART" id="SM00463">
    <property type="entry name" value="SMR"/>
    <property type="match status" value="1"/>
</dbReference>
<dbReference type="SUPFAM" id="SSF160443">
    <property type="entry name" value="SMR domain-like"/>
    <property type="match status" value="1"/>
</dbReference>
<dbReference type="Gene3D" id="3.30.1370.110">
    <property type="match status" value="1"/>
</dbReference>
<dbReference type="AlphaFoldDB" id="A0A167VSD2"/>
<dbReference type="Pfam" id="PF02845">
    <property type="entry name" value="CUE"/>
    <property type="match status" value="1"/>
</dbReference>
<dbReference type="PROSITE" id="PS50828">
    <property type="entry name" value="SMR"/>
    <property type="match status" value="1"/>
</dbReference>
<evidence type="ECO:0000313" key="4">
    <source>
        <dbReference type="EMBL" id="OAA62931.1"/>
    </source>
</evidence>
<keyword evidence="5" id="KW-1185">Reference proteome</keyword>
<feature type="domain" description="CUE" evidence="3">
    <location>
        <begin position="130"/>
        <end position="173"/>
    </location>
</feature>
<proteinExistence type="predicted"/>
<comment type="caution">
    <text evidence="4">The sequence shown here is derived from an EMBL/GenBank/DDBJ whole genome shotgun (WGS) entry which is preliminary data.</text>
</comment>
<dbReference type="CDD" id="cd14279">
    <property type="entry name" value="CUE"/>
    <property type="match status" value="1"/>
</dbReference>
<reference evidence="4 5" key="1">
    <citation type="journal article" date="2016" name="Genome Biol. Evol.">
        <title>Divergent and convergent evolution of fungal pathogenicity.</title>
        <authorList>
            <person name="Shang Y."/>
            <person name="Xiao G."/>
            <person name="Zheng P."/>
            <person name="Cen K."/>
            <person name="Zhan S."/>
            <person name="Wang C."/>
        </authorList>
    </citation>
    <scope>NUCLEOTIDE SEQUENCE [LARGE SCALE GENOMIC DNA]</scope>
    <source>
        <strain evidence="4 5">ARSEF 2679</strain>
    </source>
</reference>
<feature type="region of interest" description="Disordered" evidence="1">
    <location>
        <begin position="184"/>
        <end position="214"/>
    </location>
</feature>